<feature type="region of interest" description="Disordered" evidence="1">
    <location>
        <begin position="124"/>
        <end position="183"/>
    </location>
</feature>
<accession>A0A835XTQ0</accession>
<dbReference type="Proteomes" id="UP000612055">
    <property type="component" value="Unassembled WGS sequence"/>
</dbReference>
<dbReference type="AlphaFoldDB" id="A0A835XTQ0"/>
<gene>
    <name evidence="2" type="ORF">HYH03_014652</name>
</gene>
<protein>
    <submittedName>
        <fullName evidence="2">Uncharacterized protein</fullName>
    </submittedName>
</protein>
<evidence type="ECO:0000313" key="3">
    <source>
        <dbReference type="Proteomes" id="UP000612055"/>
    </source>
</evidence>
<comment type="caution">
    <text evidence="2">The sequence shown here is derived from an EMBL/GenBank/DDBJ whole genome shotgun (WGS) entry which is preliminary data.</text>
</comment>
<proteinExistence type="predicted"/>
<dbReference type="EMBL" id="JAEHOE010000108">
    <property type="protein sequence ID" value="KAG2486725.1"/>
    <property type="molecule type" value="Genomic_DNA"/>
</dbReference>
<name>A0A835XTQ0_9CHLO</name>
<evidence type="ECO:0000313" key="2">
    <source>
        <dbReference type="EMBL" id="KAG2486725.1"/>
    </source>
</evidence>
<reference evidence="2" key="1">
    <citation type="journal article" date="2020" name="bioRxiv">
        <title>Comparative genomics of Chlamydomonas.</title>
        <authorList>
            <person name="Craig R.J."/>
            <person name="Hasan A.R."/>
            <person name="Ness R.W."/>
            <person name="Keightley P.D."/>
        </authorList>
    </citation>
    <scope>NUCLEOTIDE SEQUENCE</scope>
    <source>
        <strain evidence="2">CCAP 11/70</strain>
    </source>
</reference>
<organism evidence="2 3">
    <name type="scientific">Edaphochlamys debaryana</name>
    <dbReference type="NCBI Taxonomy" id="47281"/>
    <lineage>
        <taxon>Eukaryota</taxon>
        <taxon>Viridiplantae</taxon>
        <taxon>Chlorophyta</taxon>
        <taxon>core chlorophytes</taxon>
        <taxon>Chlorophyceae</taxon>
        <taxon>CS clade</taxon>
        <taxon>Chlamydomonadales</taxon>
        <taxon>Chlamydomonadales incertae sedis</taxon>
        <taxon>Edaphochlamys</taxon>
    </lineage>
</organism>
<feature type="region of interest" description="Disordered" evidence="1">
    <location>
        <begin position="1"/>
        <end position="103"/>
    </location>
</feature>
<sequence>MPSADGTKSRSTGDGQRFNLPEVAAAAAGGGGDGAVDVPSTRFRRRKGPSATQVVFGFARPEAGGGQGKDSIAQLLTLVPQSSRPPPPRAGERQANPSVSVAAAGPSEDLAAAAAANLATASAFTSAGGRSRGLDPDAPTTWRVLNSELEGQAPPGPGAGPAGPSGPLPVVEREPRRCWSPEP</sequence>
<feature type="compositionally biased region" description="Basic and acidic residues" evidence="1">
    <location>
        <begin position="171"/>
        <end position="183"/>
    </location>
</feature>
<keyword evidence="3" id="KW-1185">Reference proteome</keyword>
<evidence type="ECO:0000256" key="1">
    <source>
        <dbReference type="SAM" id="MobiDB-lite"/>
    </source>
</evidence>